<organism evidence="2 3">
    <name type="scientific">Methylocystis rosea</name>
    <dbReference type="NCBI Taxonomy" id="173366"/>
    <lineage>
        <taxon>Bacteria</taxon>
        <taxon>Pseudomonadati</taxon>
        <taxon>Pseudomonadota</taxon>
        <taxon>Alphaproteobacteria</taxon>
        <taxon>Hyphomicrobiales</taxon>
        <taxon>Methylocystaceae</taxon>
        <taxon>Methylocystis</taxon>
    </lineage>
</organism>
<evidence type="ECO:0000313" key="3">
    <source>
        <dbReference type="Proteomes" id="UP000273982"/>
    </source>
</evidence>
<dbReference type="InterPro" id="IPR010466">
    <property type="entry name" value="DUF1058"/>
</dbReference>
<keyword evidence="1" id="KW-0472">Membrane</keyword>
<dbReference type="KEGG" id="mros:EHO51_13885"/>
<dbReference type="Proteomes" id="UP000273982">
    <property type="component" value="Chromosome"/>
</dbReference>
<feature type="transmembrane region" description="Helical" evidence="1">
    <location>
        <begin position="40"/>
        <end position="57"/>
    </location>
</feature>
<keyword evidence="1" id="KW-1133">Transmembrane helix</keyword>
<dbReference type="EMBL" id="CP034086">
    <property type="protein sequence ID" value="AZG77729.1"/>
    <property type="molecule type" value="Genomic_DNA"/>
</dbReference>
<gene>
    <name evidence="2" type="ORF">EHO51_13885</name>
</gene>
<evidence type="ECO:0000313" key="2">
    <source>
        <dbReference type="EMBL" id="AZG77729.1"/>
    </source>
</evidence>
<name>A0A3G8M6U8_9HYPH</name>
<keyword evidence="1" id="KW-0812">Transmembrane</keyword>
<evidence type="ECO:0008006" key="4">
    <source>
        <dbReference type="Google" id="ProtNLM"/>
    </source>
</evidence>
<sequence length="203" mass="22425">MTGQRQASDQSIMSRINAESEPVSAAFSNAQELFQKRRRGFFAALVCAVFCAAHAGAQEPQKGPVSGLPLPRYVSLKSDRVNVREGPSKEHPTLWIYERAALPVEITAEFETWRKIRDSEGAEGWVLHSLLSGRRTALVAPWKKEPQLLLAADHSTPAAKLGPGVIGNLRSCDGKWCRIAGKGFDGYMEQENLWGVYPGEKFE</sequence>
<dbReference type="RefSeq" id="WP_124739382.1">
    <property type="nucleotide sequence ID" value="NZ_CP034086.1"/>
</dbReference>
<evidence type="ECO:0000256" key="1">
    <source>
        <dbReference type="SAM" id="Phobius"/>
    </source>
</evidence>
<proteinExistence type="predicted"/>
<protein>
    <recommendedName>
        <fullName evidence="4">SH3 domain-containing protein</fullName>
    </recommendedName>
</protein>
<dbReference type="AlphaFoldDB" id="A0A3G8M6U8"/>
<accession>A0A3G8M6U8</accession>
<dbReference type="Pfam" id="PF06347">
    <property type="entry name" value="SH3_4"/>
    <property type="match status" value="2"/>
</dbReference>
<reference evidence="2 3" key="1">
    <citation type="submission" date="2018-11" db="EMBL/GenBank/DDBJ databases">
        <title>Genome squencing of methanotrophic bacteria isolated from alkaline groundwater in Korea.</title>
        <authorList>
            <person name="Nguyen L.N."/>
        </authorList>
    </citation>
    <scope>NUCLEOTIDE SEQUENCE [LARGE SCALE GENOMIC DNA]</scope>
    <source>
        <strain evidence="2 3">GW6</strain>
    </source>
</reference>
<dbReference type="Gene3D" id="2.30.30.40">
    <property type="entry name" value="SH3 Domains"/>
    <property type="match status" value="1"/>
</dbReference>